<sequence length="175" mass="18625">MGIMFFLLCCLMMISVVLVASGVTIHYGVVSLLFAAMFGSGLLVVGGGSFMPLVVLLIYLGGLLVVFAFCVGFTDDKYCEFWGAGGSKVLAYVCGAGLGIGGYCVYDSVWVEALGCFIDVVEIWSGDVGNEFLGVGLFYLGGWGFLILSGWALLVVLFTIMILVRGRHRGALRSL</sequence>
<evidence type="ECO:0000256" key="12">
    <source>
        <dbReference type="ARBA" id="ARBA00023128"/>
    </source>
</evidence>
<keyword evidence="5" id="KW-0813">Transport</keyword>
<evidence type="ECO:0000256" key="14">
    <source>
        <dbReference type="ARBA" id="ARBA00031019"/>
    </source>
</evidence>
<evidence type="ECO:0000256" key="13">
    <source>
        <dbReference type="ARBA" id="ARBA00023136"/>
    </source>
</evidence>
<keyword evidence="10 16" id="KW-1133">Transmembrane helix</keyword>
<evidence type="ECO:0000256" key="5">
    <source>
        <dbReference type="ARBA" id="ARBA00022448"/>
    </source>
</evidence>
<keyword evidence="6" id="KW-0679">Respiratory chain</keyword>
<keyword evidence="9" id="KW-0249">Electron transport</keyword>
<evidence type="ECO:0000256" key="8">
    <source>
        <dbReference type="ARBA" id="ARBA00022967"/>
    </source>
</evidence>
<dbReference type="GO" id="GO:0008137">
    <property type="term" value="F:NADH dehydrogenase (ubiquinone) activity"/>
    <property type="evidence" value="ECO:0007669"/>
    <property type="project" value="UniProtKB-EC"/>
</dbReference>
<feature type="transmembrane region" description="Helical" evidence="16">
    <location>
        <begin position="53"/>
        <end position="74"/>
    </location>
</feature>
<dbReference type="AlphaFoldDB" id="A0A7L8ZUY9"/>
<keyword evidence="8" id="KW-1278">Translocase</keyword>
<geneLocation type="mitochondrion" evidence="18"/>
<name>A0A7L8ZUY9_CROSI</name>
<evidence type="ECO:0000256" key="6">
    <source>
        <dbReference type="ARBA" id="ARBA00022660"/>
    </source>
</evidence>
<evidence type="ECO:0000256" key="2">
    <source>
        <dbReference type="ARBA" id="ARBA00005698"/>
    </source>
</evidence>
<evidence type="ECO:0000313" key="18">
    <source>
        <dbReference type="EMBL" id="QOI74221.1"/>
    </source>
</evidence>
<gene>
    <name evidence="18" type="primary">ND6</name>
</gene>
<proteinExistence type="inferred from homology"/>
<reference evidence="18" key="1">
    <citation type="journal article" date="2020" name="Zool. J. Linn. Soc.">
        <title>Near-complete phylogeny of extant Crocodylia (Reptilia) using mitogenome-based data.</title>
        <authorList>
            <person name="Pan T."/>
            <person name="Miao J.-S."/>
            <person name="Zhang H.-B."/>
            <person name="Yan P."/>
            <person name="Lee P.-S."/>
            <person name="Jiang X.-Y."/>
            <person name="Ouyang J.-H."/>
            <person name="Deng Y.-P."/>
            <person name="Zhang B.-W."/>
            <person name="Wu X.-B."/>
        </authorList>
    </citation>
    <scope>NUCLEOTIDE SEQUENCE</scope>
    <source>
        <strain evidence="18">L019</strain>
    </source>
</reference>
<dbReference type="EMBL" id="MT554035">
    <property type="protein sequence ID" value="QOI74221.1"/>
    <property type="molecule type" value="Genomic_DNA"/>
</dbReference>
<dbReference type="PANTHER" id="PTHR11435:SF1">
    <property type="entry name" value="NADH-UBIQUINONE OXIDOREDUCTASE CHAIN 6"/>
    <property type="match status" value="1"/>
</dbReference>
<keyword evidence="11" id="KW-0520">NAD</keyword>
<dbReference type="EC" id="7.1.1.2" evidence="3"/>
<keyword evidence="13 16" id="KW-0472">Membrane</keyword>
<evidence type="ECO:0000256" key="11">
    <source>
        <dbReference type="ARBA" id="ARBA00023027"/>
    </source>
</evidence>
<comment type="subcellular location">
    <subcellularLocation>
        <location evidence="1">Mitochondrion membrane</location>
        <topology evidence="1">Multi-pass membrane protein</topology>
    </subcellularLocation>
</comment>
<feature type="signal peptide" evidence="17">
    <location>
        <begin position="1"/>
        <end position="19"/>
    </location>
</feature>
<evidence type="ECO:0000256" key="3">
    <source>
        <dbReference type="ARBA" id="ARBA00012944"/>
    </source>
</evidence>
<evidence type="ECO:0000256" key="10">
    <source>
        <dbReference type="ARBA" id="ARBA00022989"/>
    </source>
</evidence>
<organism evidence="18">
    <name type="scientific">Crocodylus siamensis</name>
    <name type="common">Siamese crocodile</name>
    <dbReference type="NCBI Taxonomy" id="68455"/>
    <lineage>
        <taxon>Eukaryota</taxon>
        <taxon>Metazoa</taxon>
        <taxon>Chordata</taxon>
        <taxon>Craniata</taxon>
        <taxon>Vertebrata</taxon>
        <taxon>Euteleostomi</taxon>
        <taxon>Archelosauria</taxon>
        <taxon>Archosauria</taxon>
        <taxon>Crocodylia</taxon>
        <taxon>Longirostres</taxon>
        <taxon>Crocodylidae</taxon>
        <taxon>Crocodylus</taxon>
    </lineage>
</organism>
<keyword evidence="12 18" id="KW-0496">Mitochondrion</keyword>
<evidence type="ECO:0000256" key="15">
    <source>
        <dbReference type="ARBA" id="ARBA00049551"/>
    </source>
</evidence>
<feature type="chain" id="PRO_5029612511" description="NADH-ubiquinone oxidoreductase chain 6" evidence="17">
    <location>
        <begin position="20"/>
        <end position="175"/>
    </location>
</feature>
<evidence type="ECO:0000256" key="16">
    <source>
        <dbReference type="SAM" id="Phobius"/>
    </source>
</evidence>
<keyword evidence="17" id="KW-0732">Signal</keyword>
<protein>
    <recommendedName>
        <fullName evidence="4">NADH-ubiquinone oxidoreductase chain 6</fullName>
        <ecNumber evidence="3">7.1.1.2</ecNumber>
    </recommendedName>
    <alternativeName>
        <fullName evidence="14">NADH dehydrogenase subunit 6</fullName>
    </alternativeName>
</protein>
<feature type="transmembrane region" description="Helical" evidence="16">
    <location>
        <begin position="137"/>
        <end position="164"/>
    </location>
</feature>
<accession>A0A7L8ZUY9</accession>
<comment type="similarity">
    <text evidence="2">Belongs to the complex I subunit 6 family.</text>
</comment>
<evidence type="ECO:0000256" key="17">
    <source>
        <dbReference type="SAM" id="SignalP"/>
    </source>
</evidence>
<evidence type="ECO:0000256" key="9">
    <source>
        <dbReference type="ARBA" id="ARBA00022982"/>
    </source>
</evidence>
<evidence type="ECO:0000256" key="1">
    <source>
        <dbReference type="ARBA" id="ARBA00004225"/>
    </source>
</evidence>
<comment type="catalytic activity">
    <reaction evidence="15">
        <text>a ubiquinone + NADH + 5 H(+)(in) = a ubiquinol + NAD(+) + 4 H(+)(out)</text>
        <dbReference type="Rhea" id="RHEA:29091"/>
        <dbReference type="Rhea" id="RHEA-COMP:9565"/>
        <dbReference type="Rhea" id="RHEA-COMP:9566"/>
        <dbReference type="ChEBI" id="CHEBI:15378"/>
        <dbReference type="ChEBI" id="CHEBI:16389"/>
        <dbReference type="ChEBI" id="CHEBI:17976"/>
        <dbReference type="ChEBI" id="CHEBI:57540"/>
        <dbReference type="ChEBI" id="CHEBI:57945"/>
        <dbReference type="EC" id="7.1.1.2"/>
    </reaction>
</comment>
<dbReference type="PANTHER" id="PTHR11435">
    <property type="entry name" value="NADH UBIQUINONE OXIDOREDUCTASE SUBUNIT ND6"/>
    <property type="match status" value="1"/>
</dbReference>
<evidence type="ECO:0000256" key="4">
    <source>
        <dbReference type="ARBA" id="ARBA00021095"/>
    </source>
</evidence>
<keyword evidence="7 16" id="KW-0812">Transmembrane</keyword>
<dbReference type="InterPro" id="IPR050269">
    <property type="entry name" value="ComplexI_Subunit6"/>
</dbReference>
<dbReference type="GO" id="GO:0031966">
    <property type="term" value="C:mitochondrial membrane"/>
    <property type="evidence" value="ECO:0007669"/>
    <property type="project" value="UniProtKB-SubCell"/>
</dbReference>
<evidence type="ECO:0000256" key="7">
    <source>
        <dbReference type="ARBA" id="ARBA00022692"/>
    </source>
</evidence>